<protein>
    <recommendedName>
        <fullName evidence="3">RibT protein</fullName>
    </recommendedName>
</protein>
<keyword evidence="2" id="KW-1185">Reference proteome</keyword>
<proteinExistence type="predicted"/>
<dbReference type="PATRIC" id="fig|1423776.4.peg.1111"/>
<dbReference type="OrthoDB" id="2189687at2"/>
<dbReference type="Proteomes" id="UP000051160">
    <property type="component" value="Unassembled WGS sequence"/>
</dbReference>
<dbReference type="RefSeq" id="WP_054700986.1">
    <property type="nucleotide sequence ID" value="NZ_AZEE01000028.1"/>
</dbReference>
<gene>
    <name evidence="1" type="ORF">FD04_GL001100</name>
</gene>
<dbReference type="EMBL" id="AZEE01000028">
    <property type="protein sequence ID" value="KRK98122.1"/>
    <property type="molecule type" value="Genomic_DNA"/>
</dbReference>
<dbReference type="STRING" id="1423776.FD04_GL001100"/>
<organism evidence="1 2">
    <name type="scientific">Secundilactobacillus odoratitofui DSM 19909 = JCM 15043</name>
    <dbReference type="NCBI Taxonomy" id="1423776"/>
    <lineage>
        <taxon>Bacteria</taxon>
        <taxon>Bacillati</taxon>
        <taxon>Bacillota</taxon>
        <taxon>Bacilli</taxon>
        <taxon>Lactobacillales</taxon>
        <taxon>Lactobacillaceae</taxon>
        <taxon>Secundilactobacillus</taxon>
    </lineage>
</organism>
<evidence type="ECO:0000313" key="1">
    <source>
        <dbReference type="EMBL" id="KRK98122.1"/>
    </source>
</evidence>
<accession>A0A0R1M0A5</accession>
<evidence type="ECO:0008006" key="3">
    <source>
        <dbReference type="Google" id="ProtNLM"/>
    </source>
</evidence>
<comment type="caution">
    <text evidence="1">The sequence shown here is derived from an EMBL/GenBank/DDBJ whole genome shotgun (WGS) entry which is preliminary data.</text>
</comment>
<name>A0A0R1M0A5_9LACO</name>
<dbReference type="AlphaFoldDB" id="A0A0R1M0A5"/>
<evidence type="ECO:0000313" key="2">
    <source>
        <dbReference type="Proteomes" id="UP000051160"/>
    </source>
</evidence>
<sequence>MLLKYRTDYEKVAMGLLSFVPALKKIDRLQAELQWYQDSEARQLLLWKDLNQDFSGIIGVELRPDFAIVRLIALTPAVRDANQTSTMLDELADMYPDQRLMGTLETTKVIAKWEASHE</sequence>
<reference evidence="1 2" key="1">
    <citation type="journal article" date="2015" name="Genome Announc.">
        <title>Expanding the biotechnology potential of lactobacilli through comparative genomics of 213 strains and associated genera.</title>
        <authorList>
            <person name="Sun Z."/>
            <person name="Harris H.M."/>
            <person name="McCann A."/>
            <person name="Guo C."/>
            <person name="Argimon S."/>
            <person name="Zhang W."/>
            <person name="Yang X."/>
            <person name="Jeffery I.B."/>
            <person name="Cooney J.C."/>
            <person name="Kagawa T.F."/>
            <person name="Liu W."/>
            <person name="Song Y."/>
            <person name="Salvetti E."/>
            <person name="Wrobel A."/>
            <person name="Rasinkangas P."/>
            <person name="Parkhill J."/>
            <person name="Rea M.C."/>
            <person name="O'Sullivan O."/>
            <person name="Ritari J."/>
            <person name="Douillard F.P."/>
            <person name="Paul Ross R."/>
            <person name="Yang R."/>
            <person name="Briner A.E."/>
            <person name="Felis G.E."/>
            <person name="de Vos W.M."/>
            <person name="Barrangou R."/>
            <person name="Klaenhammer T.R."/>
            <person name="Caufield P.W."/>
            <person name="Cui Y."/>
            <person name="Zhang H."/>
            <person name="O'Toole P.W."/>
        </authorList>
    </citation>
    <scope>NUCLEOTIDE SEQUENCE [LARGE SCALE GENOMIC DNA]</scope>
    <source>
        <strain evidence="1 2">DSM 19909</strain>
    </source>
</reference>